<dbReference type="NCBIfam" id="TIGR03440">
    <property type="entry name" value="egtB_TIGR03440"/>
    <property type="match status" value="1"/>
</dbReference>
<feature type="domain" description="Sulfatase-modifying factor enzyme-like" evidence="5">
    <location>
        <begin position="198"/>
        <end position="336"/>
    </location>
</feature>
<dbReference type="STRING" id="679197.HMPREF9336_02607"/>
<dbReference type="SUPFAM" id="SSF56436">
    <property type="entry name" value="C-type lectin-like"/>
    <property type="match status" value="1"/>
</dbReference>
<dbReference type="RefSeq" id="WP_007471064.1">
    <property type="nucleotide sequence ID" value="NZ_KI391953.1"/>
</dbReference>
<accession>E5XSY5</accession>
<dbReference type="InterPro" id="IPR005532">
    <property type="entry name" value="SUMF_dom"/>
</dbReference>
<evidence type="ECO:0000256" key="3">
    <source>
        <dbReference type="ARBA" id="ARBA00037882"/>
    </source>
</evidence>
<organism evidence="7 8">
    <name type="scientific">Segniliparus rugosus (strain ATCC BAA-974 / DSM 45345 / CCUG 50838 / CIP 108380 / JCM 13579 / CDC 945)</name>
    <dbReference type="NCBI Taxonomy" id="679197"/>
    <lineage>
        <taxon>Bacteria</taxon>
        <taxon>Bacillati</taxon>
        <taxon>Actinomycetota</taxon>
        <taxon>Actinomycetes</taxon>
        <taxon>Mycobacteriales</taxon>
        <taxon>Segniliparaceae</taxon>
        <taxon>Segniliparus</taxon>
    </lineage>
</organism>
<dbReference type="EMBL" id="ACZI02000002">
    <property type="protein sequence ID" value="EFV12527.1"/>
    <property type="molecule type" value="Genomic_DNA"/>
</dbReference>
<evidence type="ECO:0000313" key="7">
    <source>
        <dbReference type="EMBL" id="EFV12527.1"/>
    </source>
</evidence>
<dbReference type="eggNOG" id="COG1262">
    <property type="taxonomic scope" value="Bacteria"/>
</dbReference>
<dbReference type="OrthoDB" id="9768004at2"/>
<dbReference type="GO" id="GO:0052699">
    <property type="term" value="P:ergothioneine biosynthetic process"/>
    <property type="evidence" value="ECO:0007669"/>
    <property type="project" value="InterPro"/>
</dbReference>
<dbReference type="PANTHER" id="PTHR23150">
    <property type="entry name" value="SULFATASE MODIFYING FACTOR 1, 2"/>
    <property type="match status" value="1"/>
</dbReference>
<evidence type="ECO:0000259" key="5">
    <source>
        <dbReference type="Pfam" id="PF03781"/>
    </source>
</evidence>
<gene>
    <name evidence="7" type="ORF">HMPREF9336_02607</name>
</gene>
<dbReference type="InterPro" id="IPR016187">
    <property type="entry name" value="CTDL_fold"/>
</dbReference>
<evidence type="ECO:0000256" key="4">
    <source>
        <dbReference type="SAM" id="MobiDB-lite"/>
    </source>
</evidence>
<dbReference type="InterPro" id="IPR017806">
    <property type="entry name" value="EgtB"/>
</dbReference>
<keyword evidence="1" id="KW-0560">Oxidoreductase</keyword>
<proteinExistence type="predicted"/>
<dbReference type="AlphaFoldDB" id="E5XSY5"/>
<evidence type="ECO:0000313" key="8">
    <source>
        <dbReference type="Proteomes" id="UP000004816"/>
    </source>
</evidence>
<comment type="caution">
    <text evidence="7">The sequence shown here is derived from an EMBL/GenBank/DDBJ whole genome shotgun (WGS) entry which is preliminary data.</text>
</comment>
<dbReference type="Pfam" id="PF12867">
    <property type="entry name" value="DinB_2"/>
    <property type="match status" value="1"/>
</dbReference>
<dbReference type="PANTHER" id="PTHR23150:SF36">
    <property type="entry name" value="HERCYNINE OXYGENASE"/>
    <property type="match status" value="1"/>
</dbReference>
<dbReference type="InterPro" id="IPR042095">
    <property type="entry name" value="SUMF_sf"/>
</dbReference>
<keyword evidence="8" id="KW-1185">Reference proteome</keyword>
<dbReference type="Pfam" id="PF03781">
    <property type="entry name" value="FGE-sulfatase"/>
    <property type="match status" value="1"/>
</dbReference>
<comment type="pathway">
    <text evidence="3">Amino-acid biosynthesis; ergothioneine biosynthesis.</text>
</comment>
<keyword evidence="2" id="KW-0408">Iron</keyword>
<reference evidence="7 8" key="1">
    <citation type="journal article" date="2011" name="Stand. Genomic Sci.">
        <title>High quality draft genome sequence of Segniliparus rugosus CDC 945(T)= (ATCC BAA-974(T)).</title>
        <authorList>
            <person name="Earl A.M."/>
            <person name="Desjardins C.A."/>
            <person name="Fitzgerald M.G."/>
            <person name="Arachchi H.M."/>
            <person name="Zeng Q."/>
            <person name="Mehta T."/>
            <person name="Griggs A."/>
            <person name="Birren B.W."/>
            <person name="Toney N.C."/>
            <person name="Carr J."/>
            <person name="Posey J."/>
            <person name="Butler W.R."/>
        </authorList>
    </citation>
    <scope>NUCLEOTIDE SEQUENCE [LARGE SCALE GENOMIC DNA]</scope>
    <source>
        <strain evidence="8">ATCC BAA-974 / DSM 45345 / CCUG 50838 / CIP 108380 / JCM 13579 / CDC 945</strain>
    </source>
</reference>
<sequence>MSFTESPSVRVHPTGMEAPPVQAGLVERYRTVRDTTEQLAEPLSPEDQTVQSMPDASPTKWHRAHTTWFFETFVLLPHCPGYQVYRDDFQFLFNSYYEAVGPRHERNHRGMITRPGIGEVAAYRQTVDDAMTAFLDSEAGARQEIAELVVLGLNHEQQHQELLLMDIKHALAANPLKPAYRNLPDGPGFRNASGRTGPQWLAQEGGLVEIGHAGEGFHYDNEGPRHRVWLEPYRIADSLVANADWLEFIADGGYRRPELWLSDGWRAVQTDGWTAPLYWEQDADGQWLQFSLHGLAPVRPEEPVSHVSHYEADAFARWSGKRLPTEFEWEHAARAAGFGPDLRRHVGLRPSAASDGQWQGQVWQWTASPYVGYRGYAPPEGAIGEYNGKFMSNQMTLRGGACVTPVGHTRITYRNFFGPASRWPFTGLRLAEDI</sequence>
<evidence type="ECO:0000256" key="2">
    <source>
        <dbReference type="ARBA" id="ARBA00023004"/>
    </source>
</evidence>
<dbReference type="InterPro" id="IPR024775">
    <property type="entry name" value="DinB-like"/>
</dbReference>
<dbReference type="Gene3D" id="3.90.1580.10">
    <property type="entry name" value="paralog of FGE (formylglycine-generating enzyme)"/>
    <property type="match status" value="2"/>
</dbReference>
<feature type="domain" description="DinB-like" evidence="6">
    <location>
        <begin position="29"/>
        <end position="162"/>
    </location>
</feature>
<evidence type="ECO:0000259" key="6">
    <source>
        <dbReference type="Pfam" id="PF12867"/>
    </source>
</evidence>
<evidence type="ECO:0000256" key="1">
    <source>
        <dbReference type="ARBA" id="ARBA00023002"/>
    </source>
</evidence>
<dbReference type="HOGENOM" id="CLU_012431_9_0_11"/>
<feature type="region of interest" description="Disordered" evidence="4">
    <location>
        <begin position="37"/>
        <end position="57"/>
    </location>
</feature>
<protein>
    <submittedName>
        <fullName evidence="7">TIGR03440 family protein</fullName>
    </submittedName>
</protein>
<dbReference type="InterPro" id="IPR051043">
    <property type="entry name" value="Sulfatase_Mod_Factor_Kinase"/>
</dbReference>
<name>E5XSY5_SEGRC</name>
<dbReference type="Proteomes" id="UP000004816">
    <property type="component" value="Unassembled WGS sequence"/>
</dbReference>